<keyword evidence="2" id="KW-0808">Transferase</keyword>
<evidence type="ECO:0000313" key="2">
    <source>
        <dbReference type="EMBL" id="KLU28219.1"/>
    </source>
</evidence>
<dbReference type="AlphaFoldDB" id="A0A0J1D6C3"/>
<reference evidence="2 3" key="1">
    <citation type="journal article" date="2015" name="Genome Announc.">
        <title>Draft Genome Sequence of Burkholderia sp. Strain PML1(12), an Ectomycorrhizosphere-Inhabiting Bacterium with Effective Mineral-Weathering Ability.</title>
        <authorList>
            <person name="Uroz S."/>
            <person name="Oger P."/>
        </authorList>
    </citation>
    <scope>NUCLEOTIDE SEQUENCE [LARGE SCALE GENOMIC DNA]</scope>
    <source>
        <strain evidence="3">PML1(12)</strain>
    </source>
</reference>
<accession>A0A0J1D6C3</accession>
<dbReference type="InterPro" id="IPR004045">
    <property type="entry name" value="Glutathione_S-Trfase_N"/>
</dbReference>
<organism evidence="2 3">
    <name type="scientific">Caballeronia mineralivorans PML1(12)</name>
    <dbReference type="NCBI Taxonomy" id="908627"/>
    <lineage>
        <taxon>Bacteria</taxon>
        <taxon>Pseudomonadati</taxon>
        <taxon>Pseudomonadota</taxon>
        <taxon>Betaproteobacteria</taxon>
        <taxon>Burkholderiales</taxon>
        <taxon>Burkholderiaceae</taxon>
        <taxon>Caballeronia</taxon>
    </lineage>
</organism>
<keyword evidence="3" id="KW-1185">Reference proteome</keyword>
<dbReference type="GO" id="GO:0016740">
    <property type="term" value="F:transferase activity"/>
    <property type="evidence" value="ECO:0007669"/>
    <property type="project" value="UniProtKB-KW"/>
</dbReference>
<dbReference type="InterPro" id="IPR036282">
    <property type="entry name" value="Glutathione-S-Trfase_C_sf"/>
</dbReference>
<dbReference type="OrthoDB" id="5242791at2"/>
<dbReference type="RefSeq" id="WP_047844561.1">
    <property type="nucleotide sequence ID" value="NZ_AEJF01000001.1"/>
</dbReference>
<dbReference type="Gene3D" id="1.20.1050.10">
    <property type="match status" value="1"/>
</dbReference>
<dbReference type="Gene3D" id="3.40.30.10">
    <property type="entry name" value="Glutaredoxin"/>
    <property type="match status" value="1"/>
</dbReference>
<comment type="caution">
    <text evidence="2">The sequence shown here is derived from an EMBL/GenBank/DDBJ whole genome shotgun (WGS) entry which is preliminary data.</text>
</comment>
<protein>
    <submittedName>
        <fullName evidence="2">Glutathione S-transferase</fullName>
    </submittedName>
</protein>
<dbReference type="CDD" id="cd00570">
    <property type="entry name" value="GST_N_family"/>
    <property type="match status" value="1"/>
</dbReference>
<dbReference type="SFLD" id="SFLDS00019">
    <property type="entry name" value="Glutathione_Transferase_(cytos"/>
    <property type="match status" value="1"/>
</dbReference>
<dbReference type="InterPro" id="IPR040079">
    <property type="entry name" value="Glutathione_S-Trfase"/>
</dbReference>
<evidence type="ECO:0000259" key="1">
    <source>
        <dbReference type="PROSITE" id="PS50404"/>
    </source>
</evidence>
<dbReference type="Proteomes" id="UP000035963">
    <property type="component" value="Unassembled WGS sequence"/>
</dbReference>
<sequence length="219" mass="24411">MLKLYGFPLSNYVNKVKFVLLEHGIPFEEVRANFGQDEATLARSPLGKVPYVETEAGSLCESQVIVEYLASVYPQKPIFSADPFTAAKEREMIVFMETHLELAARELYKQAFFGGTVTDYTKVRAEKRLRHGIAGFRRIAKFEPYALGTTFSIADVSAFVNLPLIGLTTKAIYGGDFLLEAGVDWKAHNKLVGERPAAQKVTADRLAFMEAQKKALPKI</sequence>
<dbReference type="SUPFAM" id="SSF47616">
    <property type="entry name" value="GST C-terminal domain-like"/>
    <property type="match status" value="1"/>
</dbReference>
<feature type="domain" description="GST N-terminal" evidence="1">
    <location>
        <begin position="1"/>
        <end position="77"/>
    </location>
</feature>
<dbReference type="SUPFAM" id="SSF52833">
    <property type="entry name" value="Thioredoxin-like"/>
    <property type="match status" value="1"/>
</dbReference>
<evidence type="ECO:0000313" key="3">
    <source>
        <dbReference type="Proteomes" id="UP000035963"/>
    </source>
</evidence>
<dbReference type="PATRIC" id="fig|908627.4.peg.9"/>
<dbReference type="InterPro" id="IPR050983">
    <property type="entry name" value="GST_Omega/HSP26"/>
</dbReference>
<dbReference type="PANTHER" id="PTHR43968:SF6">
    <property type="entry name" value="GLUTATHIONE S-TRANSFERASE OMEGA"/>
    <property type="match status" value="1"/>
</dbReference>
<dbReference type="PROSITE" id="PS50404">
    <property type="entry name" value="GST_NTER"/>
    <property type="match status" value="1"/>
</dbReference>
<dbReference type="InterPro" id="IPR036249">
    <property type="entry name" value="Thioredoxin-like_sf"/>
</dbReference>
<gene>
    <name evidence="2" type="ORF">EOS_00040</name>
</gene>
<proteinExistence type="predicted"/>
<name>A0A0J1D6C3_9BURK</name>
<dbReference type="GO" id="GO:0005737">
    <property type="term" value="C:cytoplasm"/>
    <property type="evidence" value="ECO:0007669"/>
    <property type="project" value="TreeGrafter"/>
</dbReference>
<dbReference type="Pfam" id="PF13417">
    <property type="entry name" value="GST_N_3"/>
    <property type="match status" value="1"/>
</dbReference>
<dbReference type="PANTHER" id="PTHR43968">
    <property type="match status" value="1"/>
</dbReference>
<dbReference type="EMBL" id="AEJF01000001">
    <property type="protein sequence ID" value="KLU28219.1"/>
    <property type="molecule type" value="Genomic_DNA"/>
</dbReference>